<dbReference type="Proteomes" id="UP000001194">
    <property type="component" value="Unassembled WGS sequence"/>
</dbReference>
<dbReference type="OrthoDB" id="3067629at2759"/>
<dbReference type="EMBL" id="DS547109">
    <property type="protein sequence ID" value="EDR06228.1"/>
    <property type="molecule type" value="Genomic_DNA"/>
</dbReference>
<dbReference type="InParanoid" id="B0DGY0"/>
<organism evidence="2">
    <name type="scientific">Laccaria bicolor (strain S238N-H82 / ATCC MYA-4686)</name>
    <name type="common">Bicoloured deceiver</name>
    <name type="synonym">Laccaria laccata var. bicolor</name>
    <dbReference type="NCBI Taxonomy" id="486041"/>
    <lineage>
        <taxon>Eukaryota</taxon>
        <taxon>Fungi</taxon>
        <taxon>Dikarya</taxon>
        <taxon>Basidiomycota</taxon>
        <taxon>Agaricomycotina</taxon>
        <taxon>Agaricomycetes</taxon>
        <taxon>Agaricomycetidae</taxon>
        <taxon>Agaricales</taxon>
        <taxon>Agaricineae</taxon>
        <taxon>Hydnangiaceae</taxon>
        <taxon>Laccaria</taxon>
    </lineage>
</organism>
<gene>
    <name evidence="1" type="ORF">LACBIDRAFT_329063</name>
</gene>
<evidence type="ECO:0000313" key="2">
    <source>
        <dbReference type="Proteomes" id="UP000001194"/>
    </source>
</evidence>
<proteinExistence type="predicted"/>
<dbReference type="RefSeq" id="XP_001883089.1">
    <property type="nucleotide sequence ID" value="XM_001883054.1"/>
</dbReference>
<dbReference type="HOGENOM" id="CLU_2277966_0_0_1"/>
<evidence type="ECO:0000313" key="1">
    <source>
        <dbReference type="EMBL" id="EDR06228.1"/>
    </source>
</evidence>
<dbReference type="KEGG" id="lbc:LACBIDRAFT_329063"/>
<name>B0DGY0_LACBS</name>
<reference evidence="1 2" key="1">
    <citation type="journal article" date="2008" name="Nature">
        <title>The genome of Laccaria bicolor provides insights into mycorrhizal symbiosis.</title>
        <authorList>
            <person name="Martin F."/>
            <person name="Aerts A."/>
            <person name="Ahren D."/>
            <person name="Brun A."/>
            <person name="Danchin E.G.J."/>
            <person name="Duchaussoy F."/>
            <person name="Gibon J."/>
            <person name="Kohler A."/>
            <person name="Lindquist E."/>
            <person name="Pereda V."/>
            <person name="Salamov A."/>
            <person name="Shapiro H.J."/>
            <person name="Wuyts J."/>
            <person name="Blaudez D."/>
            <person name="Buee M."/>
            <person name="Brokstein P."/>
            <person name="Canbaeck B."/>
            <person name="Cohen D."/>
            <person name="Courty P.E."/>
            <person name="Coutinho P.M."/>
            <person name="Delaruelle C."/>
            <person name="Detter J.C."/>
            <person name="Deveau A."/>
            <person name="DiFazio S."/>
            <person name="Duplessis S."/>
            <person name="Fraissinet-Tachet L."/>
            <person name="Lucic E."/>
            <person name="Frey-Klett P."/>
            <person name="Fourrey C."/>
            <person name="Feussner I."/>
            <person name="Gay G."/>
            <person name="Grimwood J."/>
            <person name="Hoegger P.J."/>
            <person name="Jain P."/>
            <person name="Kilaru S."/>
            <person name="Labbe J."/>
            <person name="Lin Y.C."/>
            <person name="Legue V."/>
            <person name="Le Tacon F."/>
            <person name="Marmeisse R."/>
            <person name="Melayah D."/>
            <person name="Montanini B."/>
            <person name="Muratet M."/>
            <person name="Nehls U."/>
            <person name="Niculita-Hirzel H."/>
            <person name="Oudot-Le Secq M.P."/>
            <person name="Peter M."/>
            <person name="Quesneville H."/>
            <person name="Rajashekar B."/>
            <person name="Reich M."/>
            <person name="Rouhier N."/>
            <person name="Schmutz J."/>
            <person name="Yin T."/>
            <person name="Chalot M."/>
            <person name="Henrissat B."/>
            <person name="Kuees U."/>
            <person name="Lucas S."/>
            <person name="Van de Peer Y."/>
            <person name="Podila G.K."/>
            <person name="Polle A."/>
            <person name="Pukkila P.J."/>
            <person name="Richardson P.M."/>
            <person name="Rouze P."/>
            <person name="Sanders I.R."/>
            <person name="Stajich J.E."/>
            <person name="Tunlid A."/>
            <person name="Tuskan G."/>
            <person name="Grigoriev I.V."/>
        </authorList>
    </citation>
    <scope>NUCLEOTIDE SEQUENCE [LARGE SCALE GENOMIC DNA]</scope>
    <source>
        <strain evidence="2">S238N-H82 / ATCC MYA-4686</strain>
    </source>
</reference>
<keyword evidence="2" id="KW-1185">Reference proteome</keyword>
<sequence length="102" mass="11285">MLHLRIKFHPQLLEAMSHPPTQPANPPTAANDTAAVKLMANVSHELCINTAIPANIVKAVTFYSTDASPQSNSPKWAKSLQRLLLLPPRPLQDPQPHWQVQP</sequence>
<dbReference type="AlphaFoldDB" id="B0DGY0"/>
<accession>B0DGY0</accession>
<protein>
    <submittedName>
        <fullName evidence="1">Predicted protein</fullName>
    </submittedName>
</protein>
<dbReference type="GeneID" id="6078648"/>